<sequence length="255" mass="30109">MNNHFNEEEYNKLIEKYNYKDMLHDAFKQVITPEFKKHGFKKKGKTFYREREGIIEICEVQYSRGNHRTTASFTYNISIAIPSIYTTLGIQESNKLNTTICGLSFGEVVKWAYNLPARVDDWFYLEAYSQEKPSVVFYESELSEAEISKQKSFESNWENRYNVKTGEGFDKVLVEDIEKVILPFFQSIPDAESLIEYLKNEEPKREIDEQMMYQLGNFYYENGEQEKGREMLKRTRNGEYKVAINDDIESGRIVL</sequence>
<dbReference type="Proteomes" id="UP001623041">
    <property type="component" value="Unassembled WGS sequence"/>
</dbReference>
<reference evidence="1 2" key="1">
    <citation type="submission" date="2024-11" db="EMBL/GenBank/DDBJ databases">
        <authorList>
            <person name="Lucas J.A."/>
        </authorList>
    </citation>
    <scope>NUCLEOTIDE SEQUENCE [LARGE SCALE GENOMIC DNA]</scope>
    <source>
        <strain evidence="1 2">Z 5.4</strain>
    </source>
</reference>
<name>A0ABW8RPG8_9BACI</name>
<gene>
    <name evidence="1" type="ORF">ACJEBI_28810</name>
</gene>
<dbReference type="Pfam" id="PF14137">
    <property type="entry name" value="DUF4304"/>
    <property type="match status" value="1"/>
</dbReference>
<protein>
    <submittedName>
        <fullName evidence="1">DUF4304 domain-containing protein</fullName>
    </submittedName>
</protein>
<evidence type="ECO:0000313" key="2">
    <source>
        <dbReference type="Proteomes" id="UP001623041"/>
    </source>
</evidence>
<proteinExistence type="predicted"/>
<comment type="caution">
    <text evidence="1">The sequence shown here is derived from an EMBL/GenBank/DDBJ whole genome shotgun (WGS) entry which is preliminary data.</text>
</comment>
<dbReference type="RefSeq" id="WP_406583813.1">
    <property type="nucleotide sequence ID" value="NZ_JBJHQH010000047.1"/>
</dbReference>
<accession>A0ABW8RPG8</accession>
<dbReference type="EMBL" id="JBJHQH010000047">
    <property type="protein sequence ID" value="MFK9095432.1"/>
    <property type="molecule type" value="Genomic_DNA"/>
</dbReference>
<organism evidence="1 2">
    <name type="scientific">Bacillus salipaludis</name>
    <dbReference type="NCBI Taxonomy" id="2547811"/>
    <lineage>
        <taxon>Bacteria</taxon>
        <taxon>Bacillati</taxon>
        <taxon>Bacillota</taxon>
        <taxon>Bacilli</taxon>
        <taxon>Bacillales</taxon>
        <taxon>Bacillaceae</taxon>
        <taxon>Bacillus</taxon>
    </lineage>
</organism>
<evidence type="ECO:0000313" key="1">
    <source>
        <dbReference type="EMBL" id="MFK9095432.1"/>
    </source>
</evidence>
<keyword evidence="2" id="KW-1185">Reference proteome</keyword>
<dbReference type="InterPro" id="IPR025412">
    <property type="entry name" value="DUF4304"/>
</dbReference>